<dbReference type="InterPro" id="IPR011042">
    <property type="entry name" value="6-blade_b-propeller_TolB-like"/>
</dbReference>
<comment type="similarity">
    <text evidence="1">Belongs to the TolB family.</text>
</comment>
<dbReference type="RefSeq" id="WP_041877182.1">
    <property type="nucleotide sequence ID" value="NZ_CP157278.1"/>
</dbReference>
<dbReference type="InterPro" id="IPR011659">
    <property type="entry name" value="WD40"/>
</dbReference>
<evidence type="ECO:0000256" key="1">
    <source>
        <dbReference type="ARBA" id="ARBA00009820"/>
    </source>
</evidence>
<evidence type="ECO:0000313" key="2">
    <source>
        <dbReference type="EMBL" id="KIO79008.1"/>
    </source>
</evidence>
<dbReference type="OrthoDB" id="2386786at2"/>
<dbReference type="Pfam" id="PF07676">
    <property type="entry name" value="PD40"/>
    <property type="match status" value="3"/>
</dbReference>
<comment type="caution">
    <text evidence="2">The sequence shown here is derived from an EMBL/GenBank/DDBJ whole genome shotgun (WGS) entry which is preliminary data.</text>
</comment>
<dbReference type="Proteomes" id="UP000032049">
    <property type="component" value="Unassembled WGS sequence"/>
</dbReference>
<accession>A0A0D0FAZ5</accession>
<keyword evidence="3" id="KW-1185">Reference proteome</keyword>
<dbReference type="SUPFAM" id="SSF69304">
    <property type="entry name" value="Tricorn protease N-terminal domain"/>
    <property type="match status" value="1"/>
</dbReference>
<protein>
    <submittedName>
        <fullName evidence="2">Uncharacterized protein</fullName>
    </submittedName>
</protein>
<name>A0A0D0FAZ5_9SPHI</name>
<dbReference type="AlphaFoldDB" id="A0A0D0FAZ5"/>
<reference evidence="2 3" key="1">
    <citation type="submission" date="2015-01" db="EMBL/GenBank/DDBJ databases">
        <title>Draft genome sequence of Pedobacter sp. NL19 isolated from sludge of an effluent treatment pond in an abandoned uranium mine.</title>
        <authorList>
            <person name="Santos T."/>
            <person name="Caetano T."/>
            <person name="Covas C."/>
            <person name="Cruz A."/>
            <person name="Mendo S."/>
        </authorList>
    </citation>
    <scope>NUCLEOTIDE SEQUENCE [LARGE SCALE GENOMIC DNA]</scope>
    <source>
        <strain evidence="2 3">NL19</strain>
    </source>
</reference>
<dbReference type="PANTHER" id="PTHR36842">
    <property type="entry name" value="PROTEIN TOLB HOMOLOG"/>
    <property type="match status" value="1"/>
</dbReference>
<dbReference type="EMBL" id="JXRA01000002">
    <property type="protein sequence ID" value="KIO79008.1"/>
    <property type="molecule type" value="Genomic_DNA"/>
</dbReference>
<dbReference type="Gene3D" id="2.120.10.30">
    <property type="entry name" value="TolB, C-terminal domain"/>
    <property type="match status" value="1"/>
</dbReference>
<proteinExistence type="inferred from homology"/>
<evidence type="ECO:0000313" key="3">
    <source>
        <dbReference type="Proteomes" id="UP000032049"/>
    </source>
</evidence>
<dbReference type="STRING" id="1503925.TH53_00115"/>
<organism evidence="2 3">
    <name type="scientific">Pedobacter lusitanus</name>
    <dbReference type="NCBI Taxonomy" id="1503925"/>
    <lineage>
        <taxon>Bacteria</taxon>
        <taxon>Pseudomonadati</taxon>
        <taxon>Bacteroidota</taxon>
        <taxon>Sphingobacteriia</taxon>
        <taxon>Sphingobacteriales</taxon>
        <taxon>Sphingobacteriaceae</taxon>
        <taxon>Pedobacter</taxon>
    </lineage>
</organism>
<gene>
    <name evidence="2" type="ORF">TH53_00115</name>
</gene>
<sequence length="321" mass="35476">MTIKRLISSPGKIYLLSIAIITVTCSNPEISKMKDGLESFDVSPDGKSLIFTWNIGGKSCLFHSDIDGKNPKLLINSDKHISVYRPRFSPDGRKIVFVGGIPDTFNGAIWIANISGDSLKQITDTSGIKTEAVFSNNGESIYFAQANEYASYSPLANRAAHDFDIYSVALNGGEVSKISDLKAYSLANISDVDSNRLILDMKGTESGVFFYEKGKSVLNKVSFKNDSLSYSKGYSNPILINKDNIICASYYVLVDIDMKIQQEKVILPSDNSSIRVIRYNKGLGRLFIQKGDKLNYIHSMNLDGSDLKNIPIFINSKTTKN</sequence>